<evidence type="ECO:0000256" key="4">
    <source>
        <dbReference type="ARBA" id="ARBA00023159"/>
    </source>
</evidence>
<keyword evidence="10" id="KW-1185">Reference proteome</keyword>
<comment type="subunit">
    <text evidence="8">Component of the Mediator complex.</text>
</comment>
<name>A0A8S4A5L0_9EUPU</name>
<evidence type="ECO:0000256" key="8">
    <source>
        <dbReference type="RuleBase" id="RU364145"/>
    </source>
</evidence>
<comment type="similarity">
    <text evidence="2 8">Belongs to the Mediator complex subunit 9 family.</text>
</comment>
<organism evidence="9 10">
    <name type="scientific">Candidula unifasciata</name>
    <dbReference type="NCBI Taxonomy" id="100452"/>
    <lineage>
        <taxon>Eukaryota</taxon>
        <taxon>Metazoa</taxon>
        <taxon>Spiralia</taxon>
        <taxon>Lophotrochozoa</taxon>
        <taxon>Mollusca</taxon>
        <taxon>Gastropoda</taxon>
        <taxon>Heterobranchia</taxon>
        <taxon>Euthyneura</taxon>
        <taxon>Panpulmonata</taxon>
        <taxon>Eupulmonata</taxon>
        <taxon>Stylommatophora</taxon>
        <taxon>Helicina</taxon>
        <taxon>Helicoidea</taxon>
        <taxon>Geomitridae</taxon>
        <taxon>Candidula</taxon>
    </lineage>
</organism>
<gene>
    <name evidence="8" type="primary">MED9</name>
    <name evidence="9" type="ORF">CUNI_LOCUS19219</name>
</gene>
<dbReference type="AlphaFoldDB" id="A0A8S4A5L0"/>
<comment type="subcellular location">
    <subcellularLocation>
        <location evidence="1 8">Nucleus</location>
    </subcellularLocation>
</comment>
<keyword evidence="3 8" id="KW-0805">Transcription regulation</keyword>
<evidence type="ECO:0000256" key="3">
    <source>
        <dbReference type="ARBA" id="ARBA00023015"/>
    </source>
</evidence>
<proteinExistence type="inferred from homology"/>
<dbReference type="EMBL" id="CAJHNH020006390">
    <property type="protein sequence ID" value="CAG5133661.1"/>
    <property type="molecule type" value="Genomic_DNA"/>
</dbReference>
<dbReference type="OrthoDB" id="5950777at2759"/>
<evidence type="ECO:0000313" key="10">
    <source>
        <dbReference type="Proteomes" id="UP000678393"/>
    </source>
</evidence>
<evidence type="ECO:0000256" key="5">
    <source>
        <dbReference type="ARBA" id="ARBA00023163"/>
    </source>
</evidence>
<evidence type="ECO:0000313" key="9">
    <source>
        <dbReference type="EMBL" id="CAG5133661.1"/>
    </source>
</evidence>
<reference evidence="9" key="1">
    <citation type="submission" date="2021-04" db="EMBL/GenBank/DDBJ databases">
        <authorList>
            <consortium name="Molecular Ecology Group"/>
        </authorList>
    </citation>
    <scope>NUCLEOTIDE SEQUENCE</scope>
</reference>
<evidence type="ECO:0000256" key="1">
    <source>
        <dbReference type="ARBA" id="ARBA00004123"/>
    </source>
</evidence>
<dbReference type="InterPro" id="IPR039242">
    <property type="entry name" value="MED9_metazoa"/>
</dbReference>
<evidence type="ECO:0000256" key="6">
    <source>
        <dbReference type="ARBA" id="ARBA00023242"/>
    </source>
</evidence>
<dbReference type="PANTHER" id="PTHR20844">
    <property type="entry name" value="MEDIATOR OF RNA POLYMERASE II TRANSCRIPTION, SUBUNIT 9"/>
    <property type="match status" value="1"/>
</dbReference>
<protein>
    <recommendedName>
        <fullName evidence="8">Mediator of RNA polymerase II transcription subunit 9</fullName>
    </recommendedName>
    <alternativeName>
        <fullName evidence="8">Mediator complex subunit 9</fullName>
    </alternativeName>
</protein>
<evidence type="ECO:0000256" key="2">
    <source>
        <dbReference type="ARBA" id="ARBA00008089"/>
    </source>
</evidence>
<dbReference type="GO" id="GO:0006357">
    <property type="term" value="P:regulation of transcription by RNA polymerase II"/>
    <property type="evidence" value="ECO:0007669"/>
    <property type="project" value="InterPro"/>
</dbReference>
<dbReference type="Pfam" id="PF07544">
    <property type="entry name" value="Med9"/>
    <property type="match status" value="1"/>
</dbReference>
<dbReference type="GO" id="GO:0003712">
    <property type="term" value="F:transcription coregulator activity"/>
    <property type="evidence" value="ECO:0007669"/>
    <property type="project" value="InterPro"/>
</dbReference>
<evidence type="ECO:0000256" key="7">
    <source>
        <dbReference type="ARBA" id="ARBA00025687"/>
    </source>
</evidence>
<keyword evidence="6 8" id="KW-0539">Nucleus</keyword>
<comment type="function">
    <text evidence="7 8">Component of the Mediator complex, a coactivator involved in the regulated transcription of nearly all RNA polymerase II-dependent genes. Mediator functions as a bridge to convey information from gene-specific regulatory proteins to the basal RNA polymerase II transcription machinery. Mediator is recruited to promoters by direct interactions with regulatory proteins and serves as a scaffold for the assembly of a functional preinitiation complex with RNA polymerase II and the general transcription factors.</text>
</comment>
<dbReference type="GO" id="GO:0016592">
    <property type="term" value="C:mediator complex"/>
    <property type="evidence" value="ECO:0007669"/>
    <property type="project" value="InterPro"/>
</dbReference>
<dbReference type="Proteomes" id="UP000678393">
    <property type="component" value="Unassembled WGS sequence"/>
</dbReference>
<sequence length="105" mass="11936">MAASSAAENELNILPSVYEVMKSIEKDTNEVAQKMMELKSQFQKARECIDRLPGTQHSPEEQVRLKSVLHQQLLIKTKLLSSFKTGHHFDFDSKTNGDLSRNSMN</sequence>
<comment type="caution">
    <text evidence="9">The sequence shown here is derived from an EMBL/GenBank/DDBJ whole genome shotgun (WGS) entry which is preliminary data.</text>
</comment>
<keyword evidence="5 8" id="KW-0804">Transcription</keyword>
<dbReference type="PANTHER" id="PTHR20844:SF0">
    <property type="entry name" value="MEDIATOR OF RNA POLYMERASE II TRANSCRIPTION SUBUNIT 9"/>
    <property type="match status" value="1"/>
</dbReference>
<dbReference type="InterPro" id="IPR011425">
    <property type="entry name" value="Med9"/>
</dbReference>
<keyword evidence="4 8" id="KW-0010">Activator</keyword>
<accession>A0A8S4A5L0</accession>